<dbReference type="Proteomes" id="UP000694551">
    <property type="component" value="Unplaced"/>
</dbReference>
<dbReference type="GO" id="GO:0017080">
    <property type="term" value="F:sodium channel regulator activity"/>
    <property type="evidence" value="ECO:0007669"/>
    <property type="project" value="TreeGrafter"/>
</dbReference>
<keyword evidence="6 8" id="KW-0406">Ion transport</keyword>
<keyword evidence="3 8" id="KW-0813">Transport</keyword>
<accession>A0A8D0F6A1</accession>
<keyword evidence="5 8" id="KW-1133">Transmembrane helix</keyword>
<dbReference type="GO" id="GO:0043269">
    <property type="term" value="P:regulation of monoatomic ion transport"/>
    <property type="evidence" value="ECO:0007669"/>
    <property type="project" value="InterPro"/>
</dbReference>
<keyword evidence="7 8" id="KW-0472">Membrane</keyword>
<keyword evidence="10" id="KW-1185">Reference proteome</keyword>
<proteinExistence type="inferred from homology"/>
<dbReference type="CDD" id="cd20328">
    <property type="entry name" value="FXYD3-like"/>
    <property type="match status" value="1"/>
</dbReference>
<evidence type="ECO:0000313" key="9">
    <source>
        <dbReference type="Ensembl" id="ENSSOCP00000010355.1"/>
    </source>
</evidence>
<dbReference type="PROSITE" id="PS01310">
    <property type="entry name" value="FXYD"/>
    <property type="match status" value="1"/>
</dbReference>
<comment type="similarity">
    <text evidence="2 8">Belongs to the FXYD family.</text>
</comment>
<reference evidence="9" key="2">
    <citation type="submission" date="2025-09" db="UniProtKB">
        <authorList>
            <consortium name="Ensembl"/>
        </authorList>
    </citation>
    <scope>IDENTIFICATION</scope>
</reference>
<reference evidence="9" key="1">
    <citation type="submission" date="2025-08" db="UniProtKB">
        <authorList>
            <consortium name="Ensembl"/>
        </authorList>
    </citation>
    <scope>IDENTIFICATION</scope>
</reference>
<dbReference type="InterPro" id="IPR047297">
    <property type="entry name" value="FXYD_motif"/>
</dbReference>
<dbReference type="Pfam" id="PF02038">
    <property type="entry name" value="ATP1G1_PLM_MAT8"/>
    <property type="match status" value="1"/>
</dbReference>
<organism evidence="9 10">
    <name type="scientific">Strix occidentalis caurina</name>
    <name type="common">northern spotted owl</name>
    <dbReference type="NCBI Taxonomy" id="311401"/>
    <lineage>
        <taxon>Eukaryota</taxon>
        <taxon>Metazoa</taxon>
        <taxon>Chordata</taxon>
        <taxon>Craniata</taxon>
        <taxon>Vertebrata</taxon>
        <taxon>Euteleostomi</taxon>
        <taxon>Archelosauria</taxon>
        <taxon>Archosauria</taxon>
        <taxon>Dinosauria</taxon>
        <taxon>Saurischia</taxon>
        <taxon>Theropoda</taxon>
        <taxon>Coelurosauria</taxon>
        <taxon>Aves</taxon>
        <taxon>Neognathae</taxon>
        <taxon>Neoaves</taxon>
        <taxon>Telluraves</taxon>
        <taxon>Strigiformes</taxon>
        <taxon>Strigidae</taxon>
        <taxon>Strix</taxon>
    </lineage>
</organism>
<feature type="transmembrane region" description="Helical" evidence="8">
    <location>
        <begin position="43"/>
        <end position="61"/>
    </location>
</feature>
<evidence type="ECO:0000256" key="7">
    <source>
        <dbReference type="ARBA" id="ARBA00023136"/>
    </source>
</evidence>
<sequence>RQQVILGYWGSPYWCPSLGPSDSSPSPPDAISPFQYDWHSLRVAGLVVAAILCVIGIIVLLSECHRGVPTLGTFGTWGHMGGHWGHGDT</sequence>
<dbReference type="PANTHER" id="PTHR14132">
    <property type="entry name" value="SODIUM/POTASSIUM-TRANSPORTING ATPASE SUBUNIT GAMMA"/>
    <property type="match status" value="1"/>
</dbReference>
<dbReference type="AlphaFoldDB" id="A0A8D0F6A1"/>
<evidence type="ECO:0000256" key="2">
    <source>
        <dbReference type="ARBA" id="ARBA00005948"/>
    </source>
</evidence>
<dbReference type="GO" id="GO:0016020">
    <property type="term" value="C:membrane"/>
    <property type="evidence" value="ECO:0007669"/>
    <property type="project" value="UniProtKB-SubCell"/>
</dbReference>
<evidence type="ECO:0000256" key="1">
    <source>
        <dbReference type="ARBA" id="ARBA00004167"/>
    </source>
</evidence>
<evidence type="ECO:0000256" key="8">
    <source>
        <dbReference type="RuleBase" id="RU364131"/>
    </source>
</evidence>
<evidence type="ECO:0000256" key="6">
    <source>
        <dbReference type="ARBA" id="ARBA00023065"/>
    </source>
</evidence>
<comment type="subcellular location">
    <subcellularLocation>
        <location evidence="1">Membrane</location>
        <topology evidence="1">Single-pass membrane protein</topology>
    </subcellularLocation>
</comment>
<dbReference type="GO" id="GO:0006811">
    <property type="term" value="P:monoatomic ion transport"/>
    <property type="evidence" value="ECO:0007669"/>
    <property type="project" value="UniProtKB-KW"/>
</dbReference>
<dbReference type="Ensembl" id="ENSSOCT00000010631.1">
    <property type="protein sequence ID" value="ENSSOCP00000010355.1"/>
    <property type="gene ID" value="ENSSOCG00000007894.1"/>
</dbReference>
<dbReference type="InterPro" id="IPR000272">
    <property type="entry name" value="Ion-transport_regulator_FXYD"/>
</dbReference>
<evidence type="ECO:0000256" key="3">
    <source>
        <dbReference type="ARBA" id="ARBA00022448"/>
    </source>
</evidence>
<evidence type="ECO:0000313" key="10">
    <source>
        <dbReference type="Proteomes" id="UP000694551"/>
    </source>
</evidence>
<dbReference type="PANTHER" id="PTHR14132:SF11">
    <property type="entry name" value="FXYD DOMAIN-CONTAINING ION TRANSPORT REGULATOR 3"/>
    <property type="match status" value="1"/>
</dbReference>
<keyword evidence="4 8" id="KW-0812">Transmembrane</keyword>
<evidence type="ECO:0000256" key="5">
    <source>
        <dbReference type="ARBA" id="ARBA00022989"/>
    </source>
</evidence>
<dbReference type="Gene3D" id="1.20.5.780">
    <property type="entry name" value="Single helix bin"/>
    <property type="match status" value="1"/>
</dbReference>
<evidence type="ECO:0000256" key="4">
    <source>
        <dbReference type="ARBA" id="ARBA00022692"/>
    </source>
</evidence>
<name>A0A8D0F6A1_STROC</name>
<protein>
    <recommendedName>
        <fullName evidence="8">FXYD domain-containing ion transport regulator</fullName>
    </recommendedName>
</protein>